<organism evidence="17 18">
    <name type="scientific">Candidatus Methanoperedens nitratireducens</name>
    <dbReference type="NCBI Taxonomy" id="1392998"/>
    <lineage>
        <taxon>Archaea</taxon>
        <taxon>Methanobacteriati</taxon>
        <taxon>Methanobacteriota</taxon>
        <taxon>Stenosarchaea group</taxon>
        <taxon>Methanomicrobia</taxon>
        <taxon>Methanosarcinales</taxon>
        <taxon>ANME-2 cluster</taxon>
        <taxon>Candidatus Methanoperedentaceae</taxon>
        <taxon>Candidatus Methanoperedens</taxon>
    </lineage>
</organism>
<dbReference type="GO" id="GO:0000155">
    <property type="term" value="F:phosphorelay sensor kinase activity"/>
    <property type="evidence" value="ECO:0007669"/>
    <property type="project" value="InterPro"/>
</dbReference>
<feature type="domain" description="Histidine kinase" evidence="15">
    <location>
        <begin position="716"/>
        <end position="934"/>
    </location>
</feature>
<dbReference type="SMART" id="SM00387">
    <property type="entry name" value="HATPase_c"/>
    <property type="match status" value="1"/>
</dbReference>
<dbReference type="GO" id="GO:0005886">
    <property type="term" value="C:plasma membrane"/>
    <property type="evidence" value="ECO:0007669"/>
    <property type="project" value="UniProtKB-SubCell"/>
</dbReference>
<dbReference type="EMBL" id="LKCM01000164">
    <property type="protein sequence ID" value="KPQ43278.1"/>
    <property type="molecule type" value="Genomic_DNA"/>
</dbReference>
<dbReference type="Gene3D" id="1.10.287.130">
    <property type="match status" value="1"/>
</dbReference>
<evidence type="ECO:0000256" key="14">
    <source>
        <dbReference type="SAM" id="Phobius"/>
    </source>
</evidence>
<dbReference type="Gene3D" id="3.30.450.20">
    <property type="entry name" value="PAS domain"/>
    <property type="match status" value="1"/>
</dbReference>
<dbReference type="CDD" id="cd16922">
    <property type="entry name" value="HATPase_EvgS-ArcB-TorS-like"/>
    <property type="match status" value="1"/>
</dbReference>
<dbReference type="PANTHER" id="PTHR42878:SF7">
    <property type="entry name" value="SENSOR HISTIDINE KINASE GLRK"/>
    <property type="match status" value="1"/>
</dbReference>
<dbReference type="InterPro" id="IPR029151">
    <property type="entry name" value="Sensor-like_sf"/>
</dbReference>
<evidence type="ECO:0000256" key="7">
    <source>
        <dbReference type="ARBA" id="ARBA00022692"/>
    </source>
</evidence>
<dbReference type="InterPro" id="IPR003660">
    <property type="entry name" value="HAMP_dom"/>
</dbReference>
<dbReference type="Pfam" id="PF13185">
    <property type="entry name" value="GAF_2"/>
    <property type="match status" value="1"/>
</dbReference>
<dbReference type="InterPro" id="IPR005467">
    <property type="entry name" value="His_kinase_dom"/>
</dbReference>
<dbReference type="SMART" id="SM00304">
    <property type="entry name" value="HAMP"/>
    <property type="match status" value="1"/>
</dbReference>
<dbReference type="AlphaFoldDB" id="A0A0P8A559"/>
<dbReference type="FunFam" id="3.30.565.10:FF:000006">
    <property type="entry name" value="Sensor histidine kinase WalK"/>
    <property type="match status" value="1"/>
</dbReference>
<proteinExistence type="predicted"/>
<comment type="caution">
    <text evidence="17">The sequence shown here is derived from an EMBL/GenBank/DDBJ whole genome shotgun (WGS) entry which is preliminary data.</text>
</comment>
<keyword evidence="4" id="KW-1003">Cell membrane</keyword>
<evidence type="ECO:0000256" key="5">
    <source>
        <dbReference type="ARBA" id="ARBA00022553"/>
    </source>
</evidence>
<reference evidence="17 18" key="1">
    <citation type="submission" date="2015-09" db="EMBL/GenBank/DDBJ databases">
        <title>A metagenomics-based metabolic model of nitrate-dependent anaerobic oxidation of methane by Methanoperedens-like archaea.</title>
        <authorList>
            <person name="Arshad A."/>
            <person name="Speth D.R."/>
            <person name="De Graaf R.M."/>
            <person name="Op Den Camp H.J."/>
            <person name="Jetten M.S."/>
            <person name="Welte C.U."/>
        </authorList>
    </citation>
    <scope>NUCLEOTIDE SEQUENCE [LARGE SCALE GENOMIC DNA]</scope>
</reference>
<dbReference type="PROSITE" id="PS50885">
    <property type="entry name" value="HAMP"/>
    <property type="match status" value="1"/>
</dbReference>
<dbReference type="PANTHER" id="PTHR42878">
    <property type="entry name" value="TWO-COMPONENT HISTIDINE KINASE"/>
    <property type="match status" value="1"/>
</dbReference>
<accession>A0A0P8A559</accession>
<keyword evidence="13 14" id="KW-0472">Membrane</keyword>
<gene>
    <name evidence="17" type="ORF">MPEBLZ_02153</name>
</gene>
<keyword evidence="7 14" id="KW-0812">Transmembrane</keyword>
<dbReference type="InterPro" id="IPR036097">
    <property type="entry name" value="HisK_dim/P_sf"/>
</dbReference>
<keyword evidence="10" id="KW-0067">ATP-binding</keyword>
<dbReference type="InterPro" id="IPR004358">
    <property type="entry name" value="Sig_transdc_His_kin-like_C"/>
</dbReference>
<dbReference type="SUPFAM" id="SSF55781">
    <property type="entry name" value="GAF domain-like"/>
    <property type="match status" value="1"/>
</dbReference>
<dbReference type="SUPFAM" id="SSF158472">
    <property type="entry name" value="HAMP domain-like"/>
    <property type="match status" value="1"/>
</dbReference>
<evidence type="ECO:0000256" key="9">
    <source>
        <dbReference type="ARBA" id="ARBA00022777"/>
    </source>
</evidence>
<keyword evidence="9 17" id="KW-0418">Kinase</keyword>
<dbReference type="SMART" id="SM00065">
    <property type="entry name" value="GAF"/>
    <property type="match status" value="1"/>
</dbReference>
<feature type="transmembrane region" description="Helical" evidence="14">
    <location>
        <begin position="451"/>
        <end position="472"/>
    </location>
</feature>
<evidence type="ECO:0000256" key="2">
    <source>
        <dbReference type="ARBA" id="ARBA00004651"/>
    </source>
</evidence>
<keyword evidence="12" id="KW-0902">Two-component regulatory system</keyword>
<evidence type="ECO:0000313" key="18">
    <source>
        <dbReference type="Proteomes" id="UP000050360"/>
    </source>
</evidence>
<dbReference type="SUPFAM" id="SSF103190">
    <property type="entry name" value="Sensory domain-like"/>
    <property type="match status" value="1"/>
</dbReference>
<dbReference type="GO" id="GO:0000156">
    <property type="term" value="F:phosphorelay response regulator activity"/>
    <property type="evidence" value="ECO:0007669"/>
    <property type="project" value="TreeGrafter"/>
</dbReference>
<protein>
    <recommendedName>
        <fullName evidence="3">histidine kinase</fullName>
        <ecNumber evidence="3">2.7.13.3</ecNumber>
    </recommendedName>
</protein>
<evidence type="ECO:0000256" key="12">
    <source>
        <dbReference type="ARBA" id="ARBA00023012"/>
    </source>
</evidence>
<dbReference type="InterPro" id="IPR029016">
    <property type="entry name" value="GAF-like_dom_sf"/>
</dbReference>
<feature type="domain" description="HAMP" evidence="16">
    <location>
        <begin position="469"/>
        <end position="521"/>
    </location>
</feature>
<dbReference type="Pfam" id="PF00512">
    <property type="entry name" value="HisKA"/>
    <property type="match status" value="1"/>
</dbReference>
<dbReference type="InterPro" id="IPR003661">
    <property type="entry name" value="HisK_dim/P_dom"/>
</dbReference>
<dbReference type="PRINTS" id="PR00344">
    <property type="entry name" value="BCTRLSENSOR"/>
</dbReference>
<dbReference type="InterPro" id="IPR036890">
    <property type="entry name" value="HATPase_C_sf"/>
</dbReference>
<evidence type="ECO:0000256" key="3">
    <source>
        <dbReference type="ARBA" id="ARBA00012438"/>
    </source>
</evidence>
<name>A0A0P8A559_9EURY</name>
<dbReference type="InterPro" id="IPR003594">
    <property type="entry name" value="HATPase_dom"/>
</dbReference>
<keyword evidence="5" id="KW-0597">Phosphoprotein</keyword>
<evidence type="ECO:0000256" key="6">
    <source>
        <dbReference type="ARBA" id="ARBA00022679"/>
    </source>
</evidence>
<dbReference type="Pfam" id="PF02518">
    <property type="entry name" value="HATPase_c"/>
    <property type="match status" value="1"/>
</dbReference>
<keyword evidence="11 14" id="KW-1133">Transmembrane helix</keyword>
<dbReference type="CDD" id="cd00082">
    <property type="entry name" value="HisKA"/>
    <property type="match status" value="1"/>
</dbReference>
<dbReference type="Gene3D" id="6.10.340.10">
    <property type="match status" value="1"/>
</dbReference>
<dbReference type="InterPro" id="IPR050351">
    <property type="entry name" value="BphY/WalK/GraS-like"/>
</dbReference>
<dbReference type="GO" id="GO:0005524">
    <property type="term" value="F:ATP binding"/>
    <property type="evidence" value="ECO:0007669"/>
    <property type="project" value="UniProtKB-KW"/>
</dbReference>
<evidence type="ECO:0000256" key="4">
    <source>
        <dbReference type="ARBA" id="ARBA00022475"/>
    </source>
</evidence>
<feature type="transmembrane region" description="Helical" evidence="14">
    <location>
        <begin position="6"/>
        <end position="30"/>
    </location>
</feature>
<dbReference type="GO" id="GO:0007234">
    <property type="term" value="P:osmosensory signaling via phosphorelay pathway"/>
    <property type="evidence" value="ECO:0007669"/>
    <property type="project" value="TreeGrafter"/>
</dbReference>
<evidence type="ECO:0000259" key="15">
    <source>
        <dbReference type="PROSITE" id="PS50109"/>
    </source>
</evidence>
<evidence type="ECO:0000256" key="13">
    <source>
        <dbReference type="ARBA" id="ARBA00023136"/>
    </source>
</evidence>
<dbReference type="Proteomes" id="UP000050360">
    <property type="component" value="Unassembled WGS sequence"/>
</dbReference>
<dbReference type="InterPro" id="IPR003018">
    <property type="entry name" value="GAF"/>
</dbReference>
<dbReference type="Gene3D" id="3.30.565.10">
    <property type="entry name" value="Histidine kinase-like ATPase, C-terminal domain"/>
    <property type="match status" value="1"/>
</dbReference>
<dbReference type="SMART" id="SM00388">
    <property type="entry name" value="HisKA"/>
    <property type="match status" value="1"/>
</dbReference>
<comment type="catalytic activity">
    <reaction evidence="1">
        <text>ATP + protein L-histidine = ADP + protein N-phospho-L-histidine.</text>
        <dbReference type="EC" id="2.7.13.3"/>
    </reaction>
</comment>
<dbReference type="CDD" id="cd06225">
    <property type="entry name" value="HAMP"/>
    <property type="match status" value="1"/>
</dbReference>
<dbReference type="SUPFAM" id="SSF55874">
    <property type="entry name" value="ATPase domain of HSP90 chaperone/DNA topoisomerase II/histidine kinase"/>
    <property type="match status" value="1"/>
</dbReference>
<evidence type="ECO:0000256" key="8">
    <source>
        <dbReference type="ARBA" id="ARBA00022741"/>
    </source>
</evidence>
<dbReference type="GO" id="GO:0030295">
    <property type="term" value="F:protein kinase activator activity"/>
    <property type="evidence" value="ECO:0007669"/>
    <property type="project" value="TreeGrafter"/>
</dbReference>
<dbReference type="FunFam" id="1.10.287.130:FF:000001">
    <property type="entry name" value="Two-component sensor histidine kinase"/>
    <property type="match status" value="1"/>
</dbReference>
<dbReference type="Gene3D" id="3.30.450.40">
    <property type="match status" value="1"/>
</dbReference>
<evidence type="ECO:0000259" key="16">
    <source>
        <dbReference type="PROSITE" id="PS50885"/>
    </source>
</evidence>
<keyword evidence="8" id="KW-0547">Nucleotide-binding</keyword>
<evidence type="ECO:0000256" key="11">
    <source>
        <dbReference type="ARBA" id="ARBA00022989"/>
    </source>
</evidence>
<dbReference type="SUPFAM" id="SSF47384">
    <property type="entry name" value="Homodimeric domain of signal transducing histidine kinase"/>
    <property type="match status" value="1"/>
</dbReference>
<comment type="subcellular location">
    <subcellularLocation>
        <location evidence="2">Cell membrane</location>
        <topology evidence="2">Multi-pass membrane protein</topology>
    </subcellularLocation>
</comment>
<evidence type="ECO:0000256" key="10">
    <source>
        <dbReference type="ARBA" id="ARBA00022840"/>
    </source>
</evidence>
<keyword evidence="6" id="KW-0808">Transferase</keyword>
<sequence length="936" mass="105328">MKNISIIYKISILLLIITLVPLVIMSFFIVSDLPVLKDTIENAGQSLSRETDNSFREVEEIAINYSKKALDAQSEKIIRIRLLEISKQISEFLRNAEMDTLILSKLPPDEQTYLNFAGTRKKAIWFDKDTYALLPIYPEISFIGTDGVEKLKIRNGSIRKDFVDLNDDNNLEFKAKANPDDRVINYFKEGMKLKEGEIYVSHIEGRILNITEAHAGNKNPSGKYAHGIQRFVTPVYVDGEKTGILMLGLDSIHILEYMQHIRPLDYERLPLSDLLSGDYLAMLDNEGWLLHPKQYFSKGYDKNGELVPAISEGNFEQYNRSGLFPMHIPTSKILWGTSGDEYMKRIMNSLYVTGKGDFFSEQVLEEKTKVAIWVPITYGSEFKDRTVNMERGYGLLFASSEFPVFYQLSEDLGKITHNESDKLSFDLKETTRMITANIDESSRRILNRIPYILVLVIAMTLIFVVAGTYIIIKPLRKVTAGAKAIGEGNLDYRINITSKDEMGEMANSFNNMAYELQNKSTEMNKINHQLTGLYTIAKTISQSLALEEIFNVALSKALEVTDTEAGTLYSLDGDILRLQAFTGLSTAFKEKALTRKLGEGIPGIAAQLKKPITMDISQFPSPNLLPFVEKEGLVSFIGTPLMSKGTVVGAIGLGTSKKRVFTKDELDLLFSIGNVIGIAAENARLFKESRENLQKLQTAFKELQTLDTMKDELISNVSHELKTPLISIKGYGELLYDEKLGELSDKQKKSLEAIIRNADRLTRLINSILFISKFQAGKVEFKFESLDIKEIIKHCVDDFKRILDEKQIQLEMELPEIIKILGDKDRFTEVITNLLDNAIKFTPQGGKISIKAQGEKECVHITVSDNGIGISPEVLPKLFSRFYQVDTSSDRKFGGTGLGLYITKNIIDALNGKIWIESEVAKGTTVHVLVPVAKEE</sequence>
<evidence type="ECO:0000313" key="17">
    <source>
        <dbReference type="EMBL" id="KPQ43278.1"/>
    </source>
</evidence>
<dbReference type="PATRIC" id="fig|1719120.3.peg.2355"/>
<dbReference type="EC" id="2.7.13.3" evidence="3"/>
<dbReference type="Pfam" id="PF00672">
    <property type="entry name" value="HAMP"/>
    <property type="match status" value="1"/>
</dbReference>
<evidence type="ECO:0000256" key="1">
    <source>
        <dbReference type="ARBA" id="ARBA00000085"/>
    </source>
</evidence>
<dbReference type="PROSITE" id="PS50109">
    <property type="entry name" value="HIS_KIN"/>
    <property type="match status" value="1"/>
</dbReference>